<proteinExistence type="predicted"/>
<gene>
    <name evidence="1" type="ORF">SAMN04487955_11819</name>
</gene>
<protein>
    <submittedName>
        <fullName evidence="1">Tyrosine-protein kinase Etk/Wzc</fullName>
    </submittedName>
</protein>
<dbReference type="GO" id="GO:0016301">
    <property type="term" value="F:kinase activity"/>
    <property type="evidence" value="ECO:0007669"/>
    <property type="project" value="UniProtKB-KW"/>
</dbReference>
<dbReference type="InterPro" id="IPR027417">
    <property type="entry name" value="P-loop_NTPase"/>
</dbReference>
<organism evidence="1 2">
    <name type="scientific">Halomonas korlensis</name>
    <dbReference type="NCBI Taxonomy" id="463301"/>
    <lineage>
        <taxon>Bacteria</taxon>
        <taxon>Pseudomonadati</taxon>
        <taxon>Pseudomonadota</taxon>
        <taxon>Gammaproteobacteria</taxon>
        <taxon>Oceanospirillales</taxon>
        <taxon>Halomonadaceae</taxon>
        <taxon>Halomonas</taxon>
    </lineage>
</organism>
<dbReference type="EMBL" id="FPBP01000018">
    <property type="protein sequence ID" value="SFU95466.1"/>
    <property type="molecule type" value="Genomic_DNA"/>
</dbReference>
<reference evidence="2" key="1">
    <citation type="submission" date="2016-10" db="EMBL/GenBank/DDBJ databases">
        <authorList>
            <person name="Varghese N."/>
            <person name="Submissions S."/>
        </authorList>
    </citation>
    <scope>NUCLEOTIDE SEQUENCE [LARGE SCALE GENOMIC DNA]</scope>
    <source>
        <strain evidence="2">CGMCC 1.6981</strain>
    </source>
</reference>
<dbReference type="AlphaFoldDB" id="A0A1I7KDK8"/>
<name>A0A1I7KDK8_9GAMM</name>
<sequence length="62" mass="7196">MARCKRCGTTLMVLRFQVNPIRELQIAQRRMETAGVNVKGEFLNGIERKATTSYGYYNYGYK</sequence>
<dbReference type="Proteomes" id="UP000198693">
    <property type="component" value="Unassembled WGS sequence"/>
</dbReference>
<keyword evidence="1" id="KW-0808">Transferase</keyword>
<dbReference type="Gene3D" id="3.40.50.300">
    <property type="entry name" value="P-loop containing nucleotide triphosphate hydrolases"/>
    <property type="match status" value="1"/>
</dbReference>
<accession>A0A1I7KDK8</accession>
<dbReference type="RefSeq" id="WP_245784322.1">
    <property type="nucleotide sequence ID" value="NZ_FPBP01000018.1"/>
</dbReference>
<evidence type="ECO:0000313" key="1">
    <source>
        <dbReference type="EMBL" id="SFU95466.1"/>
    </source>
</evidence>
<keyword evidence="2" id="KW-1185">Reference proteome</keyword>
<keyword evidence="1" id="KW-0418">Kinase</keyword>
<dbReference type="STRING" id="463301.SAMN04487955_11819"/>
<evidence type="ECO:0000313" key="2">
    <source>
        <dbReference type="Proteomes" id="UP000198693"/>
    </source>
</evidence>